<dbReference type="PANTHER" id="PTHR24421">
    <property type="entry name" value="NITRATE/NITRITE SENSOR PROTEIN NARX-RELATED"/>
    <property type="match status" value="1"/>
</dbReference>
<evidence type="ECO:0000256" key="4">
    <source>
        <dbReference type="ARBA" id="ARBA00012438"/>
    </source>
</evidence>
<feature type="transmembrane region" description="Helical" evidence="20">
    <location>
        <begin position="111"/>
        <end position="130"/>
    </location>
</feature>
<dbReference type="Gene3D" id="3.30.565.10">
    <property type="entry name" value="Histidine kinase-like ATPase, C-terminal domain"/>
    <property type="match status" value="1"/>
</dbReference>
<evidence type="ECO:0000256" key="18">
    <source>
        <dbReference type="ARBA" id="ARBA00030800"/>
    </source>
</evidence>
<evidence type="ECO:0000313" key="23">
    <source>
        <dbReference type="Proteomes" id="UP001231362"/>
    </source>
</evidence>
<keyword evidence="20" id="KW-0812">Transmembrane</keyword>
<feature type="transmembrane region" description="Helical" evidence="20">
    <location>
        <begin position="12"/>
        <end position="35"/>
    </location>
</feature>
<comment type="catalytic activity">
    <reaction evidence="1">
        <text>ATP + protein L-histidine = ADP + protein N-phospho-L-histidine.</text>
        <dbReference type="EC" id="2.7.13.3"/>
    </reaction>
</comment>
<evidence type="ECO:0000256" key="8">
    <source>
        <dbReference type="ARBA" id="ARBA00022553"/>
    </source>
</evidence>
<comment type="function">
    <text evidence="17">Member of the two-component regulatory system NreB/NreC involved in the control of dissimilatory nitrate/nitrite reduction in response to oxygen. NreB functions as a direct oxygen sensor histidine kinase which is autophosphorylated, in the absence of oxygen, probably at the conserved histidine residue, and transfers its phosphate group probably to a conserved aspartate residue of NreC. NreB/NreC activates the expression of the nitrate (narGHJI) and nitrite (nir) reductase operons, as well as the putative nitrate transporter gene narT.</text>
</comment>
<dbReference type="InterPro" id="IPR003594">
    <property type="entry name" value="HATPase_dom"/>
</dbReference>
<evidence type="ECO:0000256" key="3">
    <source>
        <dbReference type="ARBA" id="ARBA00004496"/>
    </source>
</evidence>
<evidence type="ECO:0000256" key="17">
    <source>
        <dbReference type="ARBA" id="ARBA00024827"/>
    </source>
</evidence>
<feature type="transmembrane region" description="Helical" evidence="20">
    <location>
        <begin position="41"/>
        <end position="62"/>
    </location>
</feature>
<gene>
    <name evidence="22" type="ORF">J2S07_002009</name>
</gene>
<evidence type="ECO:0000313" key="22">
    <source>
        <dbReference type="EMBL" id="MDQ0155704.1"/>
    </source>
</evidence>
<accession>A0ABT9V433</accession>
<reference evidence="22 23" key="1">
    <citation type="submission" date="2023-07" db="EMBL/GenBank/DDBJ databases">
        <title>Genomic Encyclopedia of Type Strains, Phase IV (KMG-IV): sequencing the most valuable type-strain genomes for metagenomic binning, comparative biology and taxonomic classification.</title>
        <authorList>
            <person name="Goeker M."/>
        </authorList>
    </citation>
    <scope>NUCLEOTIDE SEQUENCE [LARGE SCALE GENOMIC DNA]</scope>
    <source>
        <strain evidence="22 23">DSM 23948</strain>
    </source>
</reference>
<evidence type="ECO:0000256" key="15">
    <source>
        <dbReference type="ARBA" id="ARBA00023012"/>
    </source>
</evidence>
<dbReference type="GO" id="GO:0016301">
    <property type="term" value="F:kinase activity"/>
    <property type="evidence" value="ECO:0007669"/>
    <property type="project" value="UniProtKB-KW"/>
</dbReference>
<keyword evidence="19" id="KW-0175">Coiled coil</keyword>
<evidence type="ECO:0000256" key="10">
    <source>
        <dbReference type="ARBA" id="ARBA00022723"/>
    </source>
</evidence>
<feature type="transmembrane region" description="Helical" evidence="20">
    <location>
        <begin position="181"/>
        <end position="200"/>
    </location>
</feature>
<evidence type="ECO:0000256" key="13">
    <source>
        <dbReference type="ARBA" id="ARBA00022840"/>
    </source>
</evidence>
<feature type="transmembrane region" description="Helical" evidence="20">
    <location>
        <begin position="74"/>
        <end position="91"/>
    </location>
</feature>
<keyword evidence="12 22" id="KW-0418">Kinase</keyword>
<evidence type="ECO:0000256" key="7">
    <source>
        <dbReference type="ARBA" id="ARBA00022490"/>
    </source>
</evidence>
<dbReference type="Pfam" id="PF07730">
    <property type="entry name" value="HisKA_3"/>
    <property type="match status" value="1"/>
</dbReference>
<dbReference type="Pfam" id="PF17159">
    <property type="entry name" value="MASE3"/>
    <property type="match status" value="1"/>
</dbReference>
<feature type="coiled-coil region" evidence="19">
    <location>
        <begin position="260"/>
        <end position="294"/>
    </location>
</feature>
<evidence type="ECO:0000256" key="2">
    <source>
        <dbReference type="ARBA" id="ARBA00001966"/>
    </source>
</evidence>
<protein>
    <recommendedName>
        <fullName evidence="5">Oxygen sensor histidine kinase NreB</fullName>
        <ecNumber evidence="4">2.7.13.3</ecNumber>
    </recommendedName>
    <alternativeName>
        <fullName evidence="18">Nitrogen regulation protein B</fullName>
    </alternativeName>
</protein>
<keyword evidence="7" id="KW-0963">Cytoplasm</keyword>
<keyword evidence="16" id="KW-0411">Iron-sulfur</keyword>
<evidence type="ECO:0000256" key="6">
    <source>
        <dbReference type="ARBA" id="ARBA00022485"/>
    </source>
</evidence>
<dbReference type="EC" id="2.7.13.3" evidence="4"/>
<dbReference type="InterPro" id="IPR005467">
    <property type="entry name" value="His_kinase_dom"/>
</dbReference>
<keyword evidence="15" id="KW-0902">Two-component regulatory system</keyword>
<dbReference type="InterPro" id="IPR033425">
    <property type="entry name" value="MASE3"/>
</dbReference>
<dbReference type="EMBL" id="JAUSTU010000008">
    <property type="protein sequence ID" value="MDQ0155704.1"/>
    <property type="molecule type" value="Genomic_DNA"/>
</dbReference>
<evidence type="ECO:0000256" key="1">
    <source>
        <dbReference type="ARBA" id="ARBA00000085"/>
    </source>
</evidence>
<evidence type="ECO:0000256" key="12">
    <source>
        <dbReference type="ARBA" id="ARBA00022777"/>
    </source>
</evidence>
<evidence type="ECO:0000256" key="19">
    <source>
        <dbReference type="SAM" id="Coils"/>
    </source>
</evidence>
<comment type="cofactor">
    <cofactor evidence="2">
        <name>[4Fe-4S] cluster</name>
        <dbReference type="ChEBI" id="CHEBI:49883"/>
    </cofactor>
</comment>
<evidence type="ECO:0000256" key="9">
    <source>
        <dbReference type="ARBA" id="ARBA00022679"/>
    </source>
</evidence>
<evidence type="ECO:0000256" key="16">
    <source>
        <dbReference type="ARBA" id="ARBA00023014"/>
    </source>
</evidence>
<dbReference type="InterPro" id="IPR004358">
    <property type="entry name" value="Sig_transdc_His_kin-like_C"/>
</dbReference>
<dbReference type="Proteomes" id="UP001231362">
    <property type="component" value="Unassembled WGS sequence"/>
</dbReference>
<dbReference type="Gene3D" id="1.20.5.1930">
    <property type="match status" value="1"/>
</dbReference>
<feature type="transmembrane region" description="Helical" evidence="20">
    <location>
        <begin position="212"/>
        <end position="229"/>
    </location>
</feature>
<evidence type="ECO:0000256" key="14">
    <source>
        <dbReference type="ARBA" id="ARBA00023004"/>
    </source>
</evidence>
<feature type="transmembrane region" description="Helical" evidence="20">
    <location>
        <begin position="142"/>
        <end position="161"/>
    </location>
</feature>
<evidence type="ECO:0000256" key="5">
    <source>
        <dbReference type="ARBA" id="ARBA00017322"/>
    </source>
</evidence>
<keyword evidence="9" id="KW-0808">Transferase</keyword>
<keyword evidence="10" id="KW-0479">Metal-binding</keyword>
<dbReference type="PANTHER" id="PTHR24421:SF10">
    <property type="entry name" value="NITRATE_NITRITE SENSOR PROTEIN NARQ"/>
    <property type="match status" value="1"/>
</dbReference>
<dbReference type="RefSeq" id="WP_307150235.1">
    <property type="nucleotide sequence ID" value="NZ_JAUSTU010000008.1"/>
</dbReference>
<keyword evidence="14" id="KW-0408">Iron</keyword>
<dbReference type="InterPro" id="IPR011712">
    <property type="entry name" value="Sig_transdc_His_kin_sub3_dim/P"/>
</dbReference>
<name>A0ABT9V433_9BACL</name>
<keyword evidence="6" id="KW-0004">4Fe-4S</keyword>
<evidence type="ECO:0000259" key="21">
    <source>
        <dbReference type="PROSITE" id="PS50109"/>
    </source>
</evidence>
<keyword evidence="11" id="KW-0547">Nucleotide-binding</keyword>
<dbReference type="SMART" id="SM00387">
    <property type="entry name" value="HATPase_c"/>
    <property type="match status" value="1"/>
</dbReference>
<dbReference type="CDD" id="cd16917">
    <property type="entry name" value="HATPase_UhpB-NarQ-NarX-like"/>
    <property type="match status" value="1"/>
</dbReference>
<keyword evidence="13" id="KW-0067">ATP-binding</keyword>
<feature type="domain" description="Histidine kinase" evidence="21">
    <location>
        <begin position="407"/>
        <end position="498"/>
    </location>
</feature>
<dbReference type="InterPro" id="IPR036890">
    <property type="entry name" value="HATPase_C_sf"/>
</dbReference>
<evidence type="ECO:0000256" key="20">
    <source>
        <dbReference type="SAM" id="Phobius"/>
    </source>
</evidence>
<comment type="subcellular location">
    <subcellularLocation>
        <location evidence="3">Cytoplasm</location>
    </subcellularLocation>
</comment>
<proteinExistence type="predicted"/>
<evidence type="ECO:0000256" key="11">
    <source>
        <dbReference type="ARBA" id="ARBA00022741"/>
    </source>
</evidence>
<keyword evidence="20" id="KW-0472">Membrane</keyword>
<dbReference type="Pfam" id="PF02518">
    <property type="entry name" value="HATPase_c"/>
    <property type="match status" value="1"/>
</dbReference>
<keyword evidence="20" id="KW-1133">Transmembrane helix</keyword>
<dbReference type="PRINTS" id="PR00344">
    <property type="entry name" value="BCTRLSENSOR"/>
</dbReference>
<organism evidence="22 23">
    <name type="scientific">Anoxybacillus andreesenii</name>
    <dbReference type="NCBI Taxonomy" id="1325932"/>
    <lineage>
        <taxon>Bacteria</taxon>
        <taxon>Bacillati</taxon>
        <taxon>Bacillota</taxon>
        <taxon>Bacilli</taxon>
        <taxon>Bacillales</taxon>
        <taxon>Anoxybacillaceae</taxon>
        <taxon>Anoxybacillus</taxon>
    </lineage>
</organism>
<keyword evidence="23" id="KW-1185">Reference proteome</keyword>
<dbReference type="SUPFAM" id="SSF55874">
    <property type="entry name" value="ATPase domain of HSP90 chaperone/DNA topoisomerase II/histidine kinase"/>
    <property type="match status" value="1"/>
</dbReference>
<dbReference type="InterPro" id="IPR050482">
    <property type="entry name" value="Sensor_HK_TwoCompSys"/>
</dbReference>
<keyword evidence="8" id="KW-0597">Phosphoprotein</keyword>
<comment type="caution">
    <text evidence="22">The sequence shown here is derived from an EMBL/GenBank/DDBJ whole genome shotgun (WGS) entry which is preliminary data.</text>
</comment>
<dbReference type="PROSITE" id="PS50109">
    <property type="entry name" value="HIS_KIN"/>
    <property type="match status" value="1"/>
</dbReference>
<sequence length="498" mass="56824">MATSIKRKEVQYIVVAVIALLLLFLFRLSVINSAIHIPNSSYLFIHTLLELFSVFVSLSIFVQARVTFSVHPTYFFLGLVFLVVGCFDLFHTLTYKGMPYHNDDFSVARATWFWISARATESIGVALFILKPNKLVGKNTKVGIALALLFLCICSSIIYFAPQRLPILFIEGTGITSLKITLEYIITIINLTTFIVLFRIYQKKPDIDSLRFLFGIFLIMVGELFFTLYRQVYDIENLIGHVFKAGGYLYLYRSVFYPHILQIISSKEAADNKREEAEKKLNEIEKNMSRQIFEAHEEERKRVSRELHDGIGQSLYSILITLNTLQREKSEDKREPIFSTIRMITENAMKEVKEIAHSLRPSSLDDLGFVPTLRSYLESYQQIHQIPVKFEITGVVGRLESEIETALYRICQEALTNSAKYAEPSQIEVKIEVDNDEVRLDISDNGKGFAVEDYLRNSARKGIGLFSIRERAEGLGGSANIDSYINEGTTITVHIPRA</sequence>